<evidence type="ECO:0000259" key="1">
    <source>
        <dbReference type="Pfam" id="PF08239"/>
    </source>
</evidence>
<dbReference type="InterPro" id="IPR003646">
    <property type="entry name" value="SH3-like_bac-type"/>
</dbReference>
<keyword evidence="3" id="KW-1185">Reference proteome</keyword>
<dbReference type="EMBL" id="JAEUXJ010000003">
    <property type="protein sequence ID" value="MBL6455808.1"/>
    <property type="molecule type" value="Genomic_DNA"/>
</dbReference>
<evidence type="ECO:0000313" key="3">
    <source>
        <dbReference type="Proteomes" id="UP000606490"/>
    </source>
</evidence>
<protein>
    <submittedName>
        <fullName evidence="2">SH3 domain-containing protein</fullName>
    </submittedName>
</protein>
<dbReference type="Proteomes" id="UP000606490">
    <property type="component" value="Unassembled WGS sequence"/>
</dbReference>
<accession>A0ABS1V277</accession>
<name>A0ABS1V277_9PROT</name>
<feature type="domain" description="SH3b" evidence="1">
    <location>
        <begin position="198"/>
        <end position="247"/>
    </location>
</feature>
<comment type="caution">
    <text evidence="2">The sequence shown here is derived from an EMBL/GenBank/DDBJ whole genome shotgun (WGS) entry which is preliminary data.</text>
</comment>
<evidence type="ECO:0000313" key="2">
    <source>
        <dbReference type="EMBL" id="MBL6455808.1"/>
    </source>
</evidence>
<dbReference type="PROSITE" id="PS51257">
    <property type="entry name" value="PROKAR_LIPOPROTEIN"/>
    <property type="match status" value="1"/>
</dbReference>
<proteinExistence type="predicted"/>
<reference evidence="2 3" key="1">
    <citation type="submission" date="2021-01" db="EMBL/GenBank/DDBJ databases">
        <title>Belnapia mucosa sp. nov. and Belnapia arida sp. nov., isolated from the Tabernas Desert (Almeria, Spain).</title>
        <authorList>
            <person name="Molina-Menor E."/>
            <person name="Vidal-Verdu A."/>
            <person name="Calonge A."/>
            <person name="Satari L."/>
            <person name="Pereto Magraner J."/>
            <person name="Porcar Miralles M."/>
        </authorList>
    </citation>
    <scope>NUCLEOTIDE SEQUENCE [LARGE SCALE GENOMIC DNA]</scope>
    <source>
        <strain evidence="2 3">T6</strain>
    </source>
</reference>
<sequence>MRELIAPLLAVIATGLAACDDPPKNQPGLDPALAIARQAAEAQVRARLRMVGEMQMRAVQTWRQQVPNTVAVCGQVNPTGEANDPFIPWVVTVSLKEGRTERADLVIGMSNAEAGRVFVEMLDRCFEGGGPPTGRPQARALPPLPLDVAPALQRGTPPTAATAPGPPALPTVVVPAPAPSLPAAAPGRMVTTTAAHPVNIRSQPGGGGAVVQIVPRASNLRVFGEAPGGWLQVGEDQPFGWVHGSMLDR</sequence>
<dbReference type="Pfam" id="PF08239">
    <property type="entry name" value="SH3_3"/>
    <property type="match status" value="1"/>
</dbReference>
<organism evidence="2 3">
    <name type="scientific">Belnapia mucosa</name>
    <dbReference type="NCBI Taxonomy" id="2804532"/>
    <lineage>
        <taxon>Bacteria</taxon>
        <taxon>Pseudomonadati</taxon>
        <taxon>Pseudomonadota</taxon>
        <taxon>Alphaproteobacteria</taxon>
        <taxon>Acetobacterales</taxon>
        <taxon>Roseomonadaceae</taxon>
        <taxon>Belnapia</taxon>
    </lineage>
</organism>
<gene>
    <name evidence="2" type="ORF">JMJ55_10780</name>
</gene>
<dbReference type="Gene3D" id="2.30.30.40">
    <property type="entry name" value="SH3 Domains"/>
    <property type="match status" value="1"/>
</dbReference>
<dbReference type="RefSeq" id="WP_202825530.1">
    <property type="nucleotide sequence ID" value="NZ_JAEUXJ010000003.1"/>
</dbReference>